<keyword evidence="2" id="KW-1185">Reference proteome</keyword>
<reference evidence="2" key="1">
    <citation type="submission" date="2014-09" db="EMBL/GenBank/DDBJ databases">
        <authorList>
            <person name="Mudge J."/>
            <person name="Ramaraj T."/>
            <person name="Lindquist I.E."/>
            <person name="Bharti A.K."/>
            <person name="Sundararajan A."/>
            <person name="Cameron C.T."/>
            <person name="Woodward J.E."/>
            <person name="May G.D."/>
            <person name="Brubaker C."/>
            <person name="Broadhvest J."/>
            <person name="Wilkins T.A."/>
        </authorList>
    </citation>
    <scope>NUCLEOTIDE SEQUENCE</scope>
    <source>
        <strain evidence="2">cv. AKA8401</strain>
    </source>
</reference>
<gene>
    <name evidence="1" type="ORF">F383_10212</name>
</gene>
<dbReference type="Proteomes" id="UP000032142">
    <property type="component" value="Unassembled WGS sequence"/>
</dbReference>
<dbReference type="EMBL" id="KN406192">
    <property type="protein sequence ID" value="KHG16437.1"/>
    <property type="molecule type" value="Genomic_DNA"/>
</dbReference>
<evidence type="ECO:0000313" key="2">
    <source>
        <dbReference type="Proteomes" id="UP000032142"/>
    </source>
</evidence>
<protein>
    <submittedName>
        <fullName evidence="1">Uncharacterized protein</fullName>
    </submittedName>
</protein>
<evidence type="ECO:0000313" key="1">
    <source>
        <dbReference type="EMBL" id="KHG16437.1"/>
    </source>
</evidence>
<name>A0A0B0NUX2_GOSAR</name>
<organism evidence="1 2">
    <name type="scientific">Gossypium arboreum</name>
    <name type="common">Tree cotton</name>
    <name type="synonym">Gossypium nanking</name>
    <dbReference type="NCBI Taxonomy" id="29729"/>
    <lineage>
        <taxon>Eukaryota</taxon>
        <taxon>Viridiplantae</taxon>
        <taxon>Streptophyta</taxon>
        <taxon>Embryophyta</taxon>
        <taxon>Tracheophyta</taxon>
        <taxon>Spermatophyta</taxon>
        <taxon>Magnoliopsida</taxon>
        <taxon>eudicotyledons</taxon>
        <taxon>Gunneridae</taxon>
        <taxon>Pentapetalae</taxon>
        <taxon>rosids</taxon>
        <taxon>malvids</taxon>
        <taxon>Malvales</taxon>
        <taxon>Malvaceae</taxon>
        <taxon>Malvoideae</taxon>
        <taxon>Gossypium</taxon>
    </lineage>
</organism>
<dbReference type="AlphaFoldDB" id="A0A0B0NUX2"/>
<sequence>MSQTWSYTSSSISVPMQCPRHGFTLRHLVLMPYPRHGLTQALAYLCRCHVPDMVLHSHIS</sequence>
<accession>A0A0B0NUX2</accession>
<proteinExistence type="predicted"/>